<keyword evidence="3" id="KW-0375">Hydrogen ion transport</keyword>
<comment type="similarity">
    <text evidence="1">Belongs to the V-ATPase G subunit family.</text>
</comment>
<evidence type="ECO:0000313" key="6">
    <source>
        <dbReference type="Ensembl" id="ENSCPBP00000001696.1"/>
    </source>
</evidence>
<keyword evidence="7" id="KW-1185">Reference proteome</keyword>
<proteinExistence type="inferred from homology"/>
<reference evidence="6" key="1">
    <citation type="submission" date="2025-08" db="UniProtKB">
        <authorList>
            <consortium name="Ensembl"/>
        </authorList>
    </citation>
    <scope>IDENTIFICATION</scope>
</reference>
<protein>
    <submittedName>
        <fullName evidence="6">Uncharacterized protein</fullName>
    </submittedName>
</protein>
<evidence type="ECO:0000256" key="4">
    <source>
        <dbReference type="ARBA" id="ARBA00023065"/>
    </source>
</evidence>
<evidence type="ECO:0000313" key="7">
    <source>
        <dbReference type="Proteomes" id="UP000694380"/>
    </source>
</evidence>
<keyword evidence="2" id="KW-0813">Transport</keyword>
<organism evidence="6 7">
    <name type="scientific">Chrysemys picta bellii</name>
    <name type="common">Western painted turtle</name>
    <name type="synonym">Emys bellii</name>
    <dbReference type="NCBI Taxonomy" id="8478"/>
    <lineage>
        <taxon>Eukaryota</taxon>
        <taxon>Metazoa</taxon>
        <taxon>Chordata</taxon>
        <taxon>Craniata</taxon>
        <taxon>Vertebrata</taxon>
        <taxon>Euteleostomi</taxon>
        <taxon>Archelosauria</taxon>
        <taxon>Testudinata</taxon>
        <taxon>Testudines</taxon>
        <taxon>Cryptodira</taxon>
        <taxon>Durocryptodira</taxon>
        <taxon>Testudinoidea</taxon>
        <taxon>Emydidae</taxon>
        <taxon>Chrysemys</taxon>
    </lineage>
</organism>
<feature type="region of interest" description="Disordered" evidence="5">
    <location>
        <begin position="1"/>
        <end position="56"/>
    </location>
</feature>
<dbReference type="InterPro" id="IPR005124">
    <property type="entry name" value="V-ATPase_G"/>
</dbReference>
<dbReference type="AlphaFoldDB" id="A0A8C3F1E7"/>
<dbReference type="GO" id="GO:0016471">
    <property type="term" value="C:vacuolar proton-transporting V-type ATPase complex"/>
    <property type="evidence" value="ECO:0007669"/>
    <property type="project" value="InterPro"/>
</dbReference>
<dbReference type="GO" id="GO:0046961">
    <property type="term" value="F:proton-transporting ATPase activity, rotational mechanism"/>
    <property type="evidence" value="ECO:0007669"/>
    <property type="project" value="InterPro"/>
</dbReference>
<evidence type="ECO:0000256" key="2">
    <source>
        <dbReference type="ARBA" id="ARBA00022448"/>
    </source>
</evidence>
<dbReference type="Gene3D" id="1.20.5.620">
    <property type="entry name" value="F1F0 ATP synthase subunit B, membrane domain"/>
    <property type="match status" value="1"/>
</dbReference>
<evidence type="ECO:0000256" key="3">
    <source>
        <dbReference type="ARBA" id="ARBA00022781"/>
    </source>
</evidence>
<dbReference type="Proteomes" id="UP000694380">
    <property type="component" value="Unplaced"/>
</dbReference>
<accession>A0A8C3F1E7</accession>
<sequence>MGPRRPGQDPPPPSSQCPDSEGMGPRHLVQAPSSDREGMGPRRKARRLRQAKEEAQGEIEGYRLERERDFQQKQQAVRGVRRSAGGLAVGMQAPHGLWHGSFQASHGVRTCQFRLSPPPTPWCSYPVGDGGVSPCRTSSGC</sequence>
<dbReference type="Pfam" id="PF03179">
    <property type="entry name" value="V-ATPase_G"/>
    <property type="match status" value="1"/>
</dbReference>
<dbReference type="Ensembl" id="ENSCPBT00000002095.1">
    <property type="protein sequence ID" value="ENSCPBP00000001696.1"/>
    <property type="gene ID" value="ENSCPBG00000001366.1"/>
</dbReference>
<keyword evidence="4" id="KW-0406">Ion transport</keyword>
<evidence type="ECO:0000256" key="1">
    <source>
        <dbReference type="ARBA" id="ARBA00010066"/>
    </source>
</evidence>
<evidence type="ECO:0000256" key="5">
    <source>
        <dbReference type="SAM" id="MobiDB-lite"/>
    </source>
</evidence>
<name>A0A8C3F1E7_CHRPI</name>
<reference evidence="6" key="2">
    <citation type="submission" date="2025-09" db="UniProtKB">
        <authorList>
            <consortium name="Ensembl"/>
        </authorList>
    </citation>
    <scope>IDENTIFICATION</scope>
</reference>